<dbReference type="GO" id="GO:0000155">
    <property type="term" value="F:phosphorelay sensor kinase activity"/>
    <property type="evidence" value="ECO:0007669"/>
    <property type="project" value="InterPro"/>
</dbReference>
<dbReference type="Pfam" id="PF08448">
    <property type="entry name" value="PAS_4"/>
    <property type="match status" value="1"/>
</dbReference>
<keyword evidence="7" id="KW-0067">ATP-binding</keyword>
<evidence type="ECO:0000256" key="9">
    <source>
        <dbReference type="SAM" id="Coils"/>
    </source>
</evidence>
<dbReference type="Gene3D" id="3.30.450.20">
    <property type="entry name" value="PAS domain"/>
    <property type="match status" value="1"/>
</dbReference>
<dbReference type="InterPro" id="IPR035965">
    <property type="entry name" value="PAS-like_dom_sf"/>
</dbReference>
<dbReference type="Gene3D" id="3.30.565.10">
    <property type="entry name" value="Histidine kinase-like ATPase, C-terminal domain"/>
    <property type="match status" value="1"/>
</dbReference>
<keyword evidence="13" id="KW-1185">Reference proteome</keyword>
<evidence type="ECO:0000256" key="7">
    <source>
        <dbReference type="ARBA" id="ARBA00022840"/>
    </source>
</evidence>
<accession>A0A2U2B9Z7</accession>
<comment type="caution">
    <text evidence="12">The sequence shown here is derived from an EMBL/GenBank/DDBJ whole genome shotgun (WGS) entry which is preliminary data.</text>
</comment>
<dbReference type="Pfam" id="PF02518">
    <property type="entry name" value="HATPase_c"/>
    <property type="match status" value="1"/>
</dbReference>
<evidence type="ECO:0000259" key="11">
    <source>
        <dbReference type="PROSITE" id="PS50113"/>
    </source>
</evidence>
<dbReference type="Proteomes" id="UP000244956">
    <property type="component" value="Unassembled WGS sequence"/>
</dbReference>
<evidence type="ECO:0000313" key="12">
    <source>
        <dbReference type="EMBL" id="PWD99877.1"/>
    </source>
</evidence>
<feature type="coiled-coil region" evidence="9">
    <location>
        <begin position="369"/>
        <end position="435"/>
    </location>
</feature>
<dbReference type="InterPro" id="IPR003594">
    <property type="entry name" value="HATPase_dom"/>
</dbReference>
<dbReference type="PROSITE" id="PS50113">
    <property type="entry name" value="PAC"/>
    <property type="match status" value="1"/>
</dbReference>
<dbReference type="RefSeq" id="WP_109263978.1">
    <property type="nucleotide sequence ID" value="NZ_QEWP01000005.1"/>
</dbReference>
<feature type="domain" description="PAC" evidence="11">
    <location>
        <begin position="326"/>
        <end position="378"/>
    </location>
</feature>
<dbReference type="SUPFAM" id="SSF47384">
    <property type="entry name" value="Homodimeric domain of signal transducing histidine kinase"/>
    <property type="match status" value="1"/>
</dbReference>
<dbReference type="NCBIfam" id="TIGR00229">
    <property type="entry name" value="sensory_box"/>
    <property type="match status" value="2"/>
</dbReference>
<evidence type="ECO:0000256" key="3">
    <source>
        <dbReference type="ARBA" id="ARBA00022553"/>
    </source>
</evidence>
<keyword evidence="8" id="KW-0902">Two-component regulatory system</keyword>
<evidence type="ECO:0000256" key="5">
    <source>
        <dbReference type="ARBA" id="ARBA00022741"/>
    </source>
</evidence>
<dbReference type="PANTHER" id="PTHR43065">
    <property type="entry name" value="SENSOR HISTIDINE KINASE"/>
    <property type="match status" value="1"/>
</dbReference>
<dbReference type="CDD" id="cd00130">
    <property type="entry name" value="PAS"/>
    <property type="match status" value="1"/>
</dbReference>
<sequence>MSSEKILSEFFWKKIPVAIFRLSQDGKVVDANEFLLRLVGLKNVDLAINFLDEDQTVLPRKERRTILRNLLKGEEKVTINNRQIKKPGGKMIFANMTFFVDSLSDSGQNSFWGIVEDFSEIAFLKNKLRYRDDLFSSVVNSMPFELWVFDKNRKILAQSRYSIEKWGSYEDKYVSDFPLKLGVEEEREWMYDKVLTGEAFDGIERIENAGQTKFFHRILAPLKQNNSITGVVAILFDETEKIMAGHRADEIHDFLETILDAVPVRIFWKNTELQFVGGNASFLEDLGYESEIELHGKTDYDLLMEEDADFYKGLYIEVLKTRKPILNLKMWLQIPGAGKRYIMASVIPYFSASGSIEGVLGCYQDITRMKQLEDELMLHKENLEQLVDQRTTEIHQLNEELISSNDELQVVNEMLVNQKQELENTLEKLKVTQGKLIKSEKMASLGVLTAGIAHEMNNPLNFISSGMHGLEQVVKEIHQYTAGEGFEDEVKPENNQATVESLMSDLKSLMGAIENGVNRTTNIVKGLRVFSRMDEEVKSRADIHEIIESALVILKNKYKHRIAIHKNFETLPLIMCFPGKLSQVMVNLLMNAIQAIQREGNITIETGWLKRQKQISVRITDDGAGIPAELQKKIFDPFFTTKSVNEGTGMGLALVESMIKDHDGEISFTSRERDGASFKIILPQK</sequence>
<evidence type="ECO:0000313" key="13">
    <source>
        <dbReference type="Proteomes" id="UP000244956"/>
    </source>
</evidence>
<evidence type="ECO:0000256" key="1">
    <source>
        <dbReference type="ARBA" id="ARBA00000085"/>
    </source>
</evidence>
<dbReference type="SUPFAM" id="SSF55874">
    <property type="entry name" value="ATPase domain of HSP90 chaperone/DNA topoisomerase II/histidine kinase"/>
    <property type="match status" value="1"/>
</dbReference>
<dbReference type="PANTHER" id="PTHR43065:SF10">
    <property type="entry name" value="PEROXIDE STRESS-ACTIVATED HISTIDINE KINASE MAK3"/>
    <property type="match status" value="1"/>
</dbReference>
<protein>
    <recommendedName>
        <fullName evidence="2">histidine kinase</fullName>
        <ecNumber evidence="2">2.7.13.3</ecNumber>
    </recommendedName>
</protein>
<dbReference type="InterPro" id="IPR036890">
    <property type="entry name" value="HATPase_C_sf"/>
</dbReference>
<reference evidence="12 13" key="1">
    <citation type="submission" date="2018-05" db="EMBL/GenBank/DDBJ databases">
        <title>Marinilabilia rubrum sp. nov., isolated from saltern sediment.</title>
        <authorList>
            <person name="Zhang R."/>
        </authorList>
    </citation>
    <scope>NUCLEOTIDE SEQUENCE [LARGE SCALE GENOMIC DNA]</scope>
    <source>
        <strain evidence="12 13">WTE16</strain>
    </source>
</reference>
<evidence type="ECO:0000256" key="6">
    <source>
        <dbReference type="ARBA" id="ARBA00022777"/>
    </source>
</evidence>
<dbReference type="InterPro" id="IPR013656">
    <property type="entry name" value="PAS_4"/>
</dbReference>
<proteinExistence type="predicted"/>
<evidence type="ECO:0000256" key="4">
    <source>
        <dbReference type="ARBA" id="ARBA00022679"/>
    </source>
</evidence>
<dbReference type="PRINTS" id="PR00344">
    <property type="entry name" value="BCTRLSENSOR"/>
</dbReference>
<keyword evidence="9" id="KW-0175">Coiled coil</keyword>
<evidence type="ECO:0000256" key="8">
    <source>
        <dbReference type="ARBA" id="ARBA00023012"/>
    </source>
</evidence>
<gene>
    <name evidence="12" type="ORF">DDZ16_08275</name>
</gene>
<dbReference type="InterPro" id="IPR005467">
    <property type="entry name" value="His_kinase_dom"/>
</dbReference>
<dbReference type="GO" id="GO:0005524">
    <property type="term" value="F:ATP binding"/>
    <property type="evidence" value="ECO:0007669"/>
    <property type="project" value="UniProtKB-KW"/>
</dbReference>
<dbReference type="PROSITE" id="PS50109">
    <property type="entry name" value="HIS_KIN"/>
    <property type="match status" value="1"/>
</dbReference>
<dbReference type="InterPro" id="IPR000014">
    <property type="entry name" value="PAS"/>
</dbReference>
<dbReference type="SMART" id="SM00387">
    <property type="entry name" value="HATPase_c"/>
    <property type="match status" value="1"/>
</dbReference>
<dbReference type="InterPro" id="IPR000700">
    <property type="entry name" value="PAS-assoc_C"/>
</dbReference>
<name>A0A2U2B9Z7_9BACT</name>
<dbReference type="SUPFAM" id="SSF55785">
    <property type="entry name" value="PYP-like sensor domain (PAS domain)"/>
    <property type="match status" value="2"/>
</dbReference>
<dbReference type="AlphaFoldDB" id="A0A2U2B9Z7"/>
<keyword evidence="5" id="KW-0547">Nucleotide-binding</keyword>
<dbReference type="OrthoDB" id="1931120at2"/>
<keyword evidence="4" id="KW-0808">Transferase</keyword>
<dbReference type="Gene3D" id="1.10.287.130">
    <property type="match status" value="1"/>
</dbReference>
<organism evidence="12 13">
    <name type="scientific">Marinilabilia rubra</name>
    <dbReference type="NCBI Taxonomy" id="2162893"/>
    <lineage>
        <taxon>Bacteria</taxon>
        <taxon>Pseudomonadati</taxon>
        <taxon>Bacteroidota</taxon>
        <taxon>Bacteroidia</taxon>
        <taxon>Marinilabiliales</taxon>
        <taxon>Marinilabiliaceae</taxon>
        <taxon>Marinilabilia</taxon>
    </lineage>
</organism>
<feature type="domain" description="Histidine kinase" evidence="10">
    <location>
        <begin position="451"/>
        <end position="685"/>
    </location>
</feature>
<evidence type="ECO:0000259" key="10">
    <source>
        <dbReference type="PROSITE" id="PS50109"/>
    </source>
</evidence>
<dbReference type="InterPro" id="IPR036097">
    <property type="entry name" value="HisK_dim/P_sf"/>
</dbReference>
<dbReference type="InterPro" id="IPR004358">
    <property type="entry name" value="Sig_transdc_His_kin-like_C"/>
</dbReference>
<dbReference type="EMBL" id="QEWP01000005">
    <property type="protein sequence ID" value="PWD99877.1"/>
    <property type="molecule type" value="Genomic_DNA"/>
</dbReference>
<dbReference type="EC" id="2.7.13.3" evidence="2"/>
<evidence type="ECO:0000256" key="2">
    <source>
        <dbReference type="ARBA" id="ARBA00012438"/>
    </source>
</evidence>
<comment type="catalytic activity">
    <reaction evidence="1">
        <text>ATP + protein L-histidine = ADP + protein N-phospho-L-histidine.</text>
        <dbReference type="EC" id="2.7.13.3"/>
    </reaction>
</comment>
<keyword evidence="3" id="KW-0597">Phosphoprotein</keyword>
<dbReference type="Pfam" id="PF13426">
    <property type="entry name" value="PAS_9"/>
    <property type="match status" value="1"/>
</dbReference>
<keyword evidence="6" id="KW-0418">Kinase</keyword>